<dbReference type="InterPro" id="IPR000415">
    <property type="entry name" value="Nitroreductase-like"/>
</dbReference>
<evidence type="ECO:0000313" key="5">
    <source>
        <dbReference type="Proteomes" id="UP000288291"/>
    </source>
</evidence>
<evidence type="ECO:0000259" key="3">
    <source>
        <dbReference type="Pfam" id="PF00881"/>
    </source>
</evidence>
<keyword evidence="5" id="KW-1185">Reference proteome</keyword>
<evidence type="ECO:0000256" key="1">
    <source>
        <dbReference type="ARBA" id="ARBA00007118"/>
    </source>
</evidence>
<comment type="caution">
    <text evidence="4">The sequence shown here is derived from an EMBL/GenBank/DDBJ whole genome shotgun (WGS) entry which is preliminary data.</text>
</comment>
<reference evidence="4 5" key="1">
    <citation type="submission" date="2018-12" db="EMBL/GenBank/DDBJ databases">
        <authorList>
            <person name="Meng J."/>
        </authorList>
    </citation>
    <scope>NUCLEOTIDE SEQUENCE [LARGE SCALE GENOMIC DNA]</scope>
    <source>
        <strain evidence="4 5">HT111-2</strain>
    </source>
</reference>
<dbReference type="Pfam" id="PF00881">
    <property type="entry name" value="Nitroreductase"/>
    <property type="match status" value="1"/>
</dbReference>
<dbReference type="GO" id="GO:0016491">
    <property type="term" value="F:oxidoreductase activity"/>
    <property type="evidence" value="ECO:0007669"/>
    <property type="project" value="UniProtKB-KW"/>
</dbReference>
<dbReference type="Proteomes" id="UP000288291">
    <property type="component" value="Unassembled WGS sequence"/>
</dbReference>
<gene>
    <name evidence="4" type="ORF">EJK17_03920</name>
</gene>
<dbReference type="SUPFAM" id="SSF55469">
    <property type="entry name" value="FMN-dependent nitroreductase-like"/>
    <property type="match status" value="1"/>
</dbReference>
<proteinExistence type="inferred from homology"/>
<name>A0A437SW57_9LACO</name>
<dbReference type="Gene3D" id="3.40.109.10">
    <property type="entry name" value="NADH Oxidase"/>
    <property type="match status" value="1"/>
</dbReference>
<sequence>MKSRHSTRYFDKNKTISEDVLIKIMTLAQCAPSWVDSQPCKVYIAFGETLEKIRTKHRENVERQIKSNPDWATTYRKDWADFPRKHMARHNEDKKKFLNTDELWNLWRPGLQTRLFDAPAICYLTLPKNSNQWSVYDLGAFGQTLMLAAKYLGIDSMPAYEIVRYPESVRKIMHIPEDEWVAMGIGLGYRADHMIDDFRSHRIALNDFLKIEK</sequence>
<evidence type="ECO:0000256" key="2">
    <source>
        <dbReference type="ARBA" id="ARBA00023002"/>
    </source>
</evidence>
<dbReference type="PANTHER" id="PTHR43673:SF10">
    <property type="entry name" value="NADH DEHYDROGENASE_NAD(P)H NITROREDUCTASE XCC3605-RELATED"/>
    <property type="match status" value="1"/>
</dbReference>
<comment type="similarity">
    <text evidence="1">Belongs to the nitroreductase family.</text>
</comment>
<protein>
    <submittedName>
        <fullName evidence="4">Nitroreductase</fullName>
    </submittedName>
</protein>
<feature type="domain" description="Nitroreductase" evidence="3">
    <location>
        <begin position="2"/>
        <end position="189"/>
    </location>
</feature>
<organism evidence="4 5">
    <name type="scientific">Lactobacillus xujianguonis</name>
    <dbReference type="NCBI Taxonomy" id="2495899"/>
    <lineage>
        <taxon>Bacteria</taxon>
        <taxon>Bacillati</taxon>
        <taxon>Bacillota</taxon>
        <taxon>Bacilli</taxon>
        <taxon>Lactobacillales</taxon>
        <taxon>Lactobacillaceae</taxon>
        <taxon>Lactobacillus</taxon>
    </lineage>
</organism>
<dbReference type="InterPro" id="IPR029479">
    <property type="entry name" value="Nitroreductase"/>
</dbReference>
<dbReference type="CDD" id="cd02136">
    <property type="entry name" value="PnbA_NfnB-like"/>
    <property type="match status" value="1"/>
</dbReference>
<accession>A0A437SW57</accession>
<dbReference type="AlphaFoldDB" id="A0A437SW57"/>
<dbReference type="PANTHER" id="PTHR43673">
    <property type="entry name" value="NAD(P)H NITROREDUCTASE YDGI-RELATED"/>
    <property type="match status" value="1"/>
</dbReference>
<dbReference type="RefSeq" id="WP_103661296.1">
    <property type="nucleotide sequence ID" value="NZ_ML136876.1"/>
</dbReference>
<evidence type="ECO:0000313" key="4">
    <source>
        <dbReference type="EMBL" id="RVU71156.1"/>
    </source>
</evidence>
<keyword evidence="2" id="KW-0560">Oxidoreductase</keyword>
<dbReference type="EMBL" id="RXIA01000007">
    <property type="protein sequence ID" value="RVU71156.1"/>
    <property type="molecule type" value="Genomic_DNA"/>
</dbReference>